<keyword evidence="2" id="KW-1185">Reference proteome</keyword>
<sequence length="65" mass="7583">FSHKENCQAGFAILDTKDFHQISPGEPKSTYFATGSLSNLSETSRKFFFFWQVSCNFSARYRKQY</sequence>
<protein>
    <submittedName>
        <fullName evidence="1">Uncharacterized protein</fullName>
    </submittedName>
</protein>
<reference evidence="1 2" key="1">
    <citation type="submission" date="2016-07" db="EMBL/GenBank/DDBJ databases">
        <title>Multiple horizontal gene transfer events from other fungi enriched the ability of initially mycotrophic Trichoderma (Ascomycota) to feed on dead plant biomass.</title>
        <authorList>
            <consortium name="DOE Joint Genome Institute"/>
            <person name="Aerts A."/>
            <person name="Atanasova L."/>
            <person name="Chenthamara K."/>
            <person name="Zhang J."/>
            <person name="Grujic M."/>
            <person name="Henrissat B."/>
            <person name="Kuo A."/>
            <person name="Salamov A."/>
            <person name="Lipzen A."/>
            <person name="Labutti K."/>
            <person name="Barry K."/>
            <person name="Miao Y."/>
            <person name="Rahimi M.J."/>
            <person name="Shen Q."/>
            <person name="Grigoriev I.V."/>
            <person name="Kubicek C.P."/>
            <person name="Druzhinina I.S."/>
        </authorList>
    </citation>
    <scope>NUCLEOTIDE SEQUENCE [LARGE SCALE GENOMIC DNA]</scope>
    <source>
        <strain evidence="1 2">CBS 433.97</strain>
    </source>
</reference>
<accession>A0A2T3ZEL9</accession>
<gene>
    <name evidence="1" type="ORF">M441DRAFT_455160</name>
</gene>
<feature type="non-terminal residue" evidence="1">
    <location>
        <position position="1"/>
    </location>
</feature>
<dbReference type="EMBL" id="KZ679259">
    <property type="protein sequence ID" value="PTB43267.1"/>
    <property type="molecule type" value="Genomic_DNA"/>
</dbReference>
<dbReference type="Proteomes" id="UP000240493">
    <property type="component" value="Unassembled WGS sequence"/>
</dbReference>
<proteinExistence type="predicted"/>
<evidence type="ECO:0000313" key="1">
    <source>
        <dbReference type="EMBL" id="PTB43267.1"/>
    </source>
</evidence>
<dbReference type="AlphaFoldDB" id="A0A2T3ZEL9"/>
<organism evidence="1 2">
    <name type="scientific">Trichoderma asperellum (strain ATCC 204424 / CBS 433.97 / NBRC 101777)</name>
    <dbReference type="NCBI Taxonomy" id="1042311"/>
    <lineage>
        <taxon>Eukaryota</taxon>
        <taxon>Fungi</taxon>
        <taxon>Dikarya</taxon>
        <taxon>Ascomycota</taxon>
        <taxon>Pezizomycotina</taxon>
        <taxon>Sordariomycetes</taxon>
        <taxon>Hypocreomycetidae</taxon>
        <taxon>Hypocreales</taxon>
        <taxon>Hypocreaceae</taxon>
        <taxon>Trichoderma</taxon>
    </lineage>
</organism>
<dbReference type="OrthoDB" id="5953249at2759"/>
<evidence type="ECO:0000313" key="2">
    <source>
        <dbReference type="Proteomes" id="UP000240493"/>
    </source>
</evidence>
<name>A0A2T3ZEL9_TRIA4</name>